<evidence type="ECO:0000256" key="1">
    <source>
        <dbReference type="SAM" id="MobiDB-lite"/>
    </source>
</evidence>
<dbReference type="GO" id="GO:0000139">
    <property type="term" value="C:Golgi membrane"/>
    <property type="evidence" value="ECO:0000318"/>
    <property type="project" value="GO_Central"/>
</dbReference>
<dbReference type="eggNOG" id="KOG4469">
    <property type="taxonomic scope" value="Eukaryota"/>
</dbReference>
<dbReference type="GO" id="GO:0042147">
    <property type="term" value="P:retrograde transport, endosome to Golgi"/>
    <property type="evidence" value="ECO:0000318"/>
    <property type="project" value="GO_Central"/>
</dbReference>
<dbReference type="KEGG" id="smo:SELMODRAFT_119132"/>
<feature type="compositionally biased region" description="Polar residues" evidence="1">
    <location>
        <begin position="224"/>
        <end position="240"/>
    </location>
</feature>
<feature type="region of interest" description="Disordered" evidence="1">
    <location>
        <begin position="301"/>
        <end position="322"/>
    </location>
</feature>
<feature type="region of interest" description="Disordered" evidence="1">
    <location>
        <begin position="250"/>
        <end position="269"/>
    </location>
</feature>
<dbReference type="EMBL" id="GL377625">
    <property type="protein sequence ID" value="EFJ14858.1"/>
    <property type="molecule type" value="Genomic_DNA"/>
</dbReference>
<dbReference type="STRING" id="88036.D8SKJ3"/>
<proteinExistence type="predicted"/>
<dbReference type="Pfam" id="PF08737">
    <property type="entry name" value="Rgp1"/>
    <property type="match status" value="1"/>
</dbReference>
<dbReference type="GO" id="GO:0005829">
    <property type="term" value="C:cytosol"/>
    <property type="evidence" value="ECO:0007669"/>
    <property type="project" value="GOC"/>
</dbReference>
<evidence type="ECO:0000313" key="2">
    <source>
        <dbReference type="EMBL" id="EFJ14858.1"/>
    </source>
</evidence>
<dbReference type="FunCoup" id="D8SKJ3">
    <property type="interactions" value="2252"/>
</dbReference>
<dbReference type="Gramene" id="EFJ14858">
    <property type="protein sequence ID" value="EFJ14858"/>
    <property type="gene ID" value="SELMODRAFT_119132"/>
</dbReference>
<feature type="region of interest" description="Disordered" evidence="1">
    <location>
        <begin position="217"/>
        <end position="240"/>
    </location>
</feature>
<protein>
    <submittedName>
        <fullName evidence="2">Uncharacterized protein</fullName>
    </submittedName>
</protein>
<name>D8SKJ3_SELML</name>
<dbReference type="InParanoid" id="D8SKJ3"/>
<organism evidence="3">
    <name type="scientific">Selaginella moellendorffii</name>
    <name type="common">Spikemoss</name>
    <dbReference type="NCBI Taxonomy" id="88036"/>
    <lineage>
        <taxon>Eukaryota</taxon>
        <taxon>Viridiplantae</taxon>
        <taxon>Streptophyta</taxon>
        <taxon>Embryophyta</taxon>
        <taxon>Tracheophyta</taxon>
        <taxon>Lycopodiopsida</taxon>
        <taxon>Selaginellales</taxon>
        <taxon>Selaginellaceae</taxon>
        <taxon>Selaginella</taxon>
    </lineage>
</organism>
<sequence length="543" mass="59706">MGAISGAAANAARSKLPPLLDLRLDRKVYRPGDAVTATVEISNPASASDGGDLILVEEFAVEVRGTEKLDPQWIVTPKPPGLKQKRGERIFLESCGPLVSGVFVEGGLTRSYLVRTVLPKLLPPSFRGTAVRYFYHLTATIRWKFVATENGSSSVQAALPLEKRIPITVWTMPNNTISLKQVSQCTGIVPSSLVEAELQWKENSAYSEWTGTASTFSGLEDDISSQGSESVSHSPKGSLENNFDRLVLQSPALTPRTQPRSEESNRPALKKQILMASFSDEIPSKTLDTSLSGNWSPWNRFPMDGFPSEQEDDSRTDSSPGESIFGGVKLEVELFLSGHVKGKAYNIRLGNQVLVRISPKNPDAVHYFGDTIAGVISFPEESDSRKCLEVSVVLEIREVLNVLHLHPSRKNSQVISKIQSEYHEVVADVSQTHFLFSIPLDGPASFSTPHVTVQWVLRFEFVATPGNVEWSKYAHPLEIKDRETGEWTLPITVHAPLPRTHGVRKDRPVASLRDFWLQSPKASDWVGTPLGSPILAGPSNGHF</sequence>
<dbReference type="Proteomes" id="UP000001514">
    <property type="component" value="Unassembled WGS sequence"/>
</dbReference>
<dbReference type="GO" id="GO:0034066">
    <property type="term" value="C:Ric1-Rgp1 guanyl-nucleotide exchange factor complex"/>
    <property type="evidence" value="ECO:0000318"/>
    <property type="project" value="GO_Central"/>
</dbReference>
<dbReference type="AlphaFoldDB" id="D8SKJ3"/>
<evidence type="ECO:0000313" key="3">
    <source>
        <dbReference type="Proteomes" id="UP000001514"/>
    </source>
</evidence>
<dbReference type="InterPro" id="IPR014848">
    <property type="entry name" value="Rgp1"/>
</dbReference>
<dbReference type="HOGENOM" id="CLU_036250_0_0_1"/>
<dbReference type="PANTHER" id="PTHR12507">
    <property type="entry name" value="REDUCED GROWTH PHENOTYPE 1 RGP1, YEAST -RELATED"/>
    <property type="match status" value="1"/>
</dbReference>
<gene>
    <name evidence="2" type="ORF">SELMODRAFT_119132</name>
</gene>
<dbReference type="OMA" id="RYMYYVR"/>
<reference evidence="2 3" key="1">
    <citation type="journal article" date="2011" name="Science">
        <title>The Selaginella genome identifies genetic changes associated with the evolution of vascular plants.</title>
        <authorList>
            <person name="Banks J.A."/>
            <person name="Nishiyama T."/>
            <person name="Hasebe M."/>
            <person name="Bowman J.L."/>
            <person name="Gribskov M."/>
            <person name="dePamphilis C."/>
            <person name="Albert V.A."/>
            <person name="Aono N."/>
            <person name="Aoyama T."/>
            <person name="Ambrose B.A."/>
            <person name="Ashton N.W."/>
            <person name="Axtell M.J."/>
            <person name="Barker E."/>
            <person name="Barker M.S."/>
            <person name="Bennetzen J.L."/>
            <person name="Bonawitz N.D."/>
            <person name="Chapple C."/>
            <person name="Cheng C."/>
            <person name="Correa L.G."/>
            <person name="Dacre M."/>
            <person name="DeBarry J."/>
            <person name="Dreyer I."/>
            <person name="Elias M."/>
            <person name="Engstrom E.M."/>
            <person name="Estelle M."/>
            <person name="Feng L."/>
            <person name="Finet C."/>
            <person name="Floyd S.K."/>
            <person name="Frommer W.B."/>
            <person name="Fujita T."/>
            <person name="Gramzow L."/>
            <person name="Gutensohn M."/>
            <person name="Harholt J."/>
            <person name="Hattori M."/>
            <person name="Heyl A."/>
            <person name="Hirai T."/>
            <person name="Hiwatashi Y."/>
            <person name="Ishikawa M."/>
            <person name="Iwata M."/>
            <person name="Karol K.G."/>
            <person name="Koehler B."/>
            <person name="Kolukisaoglu U."/>
            <person name="Kubo M."/>
            <person name="Kurata T."/>
            <person name="Lalonde S."/>
            <person name="Li K."/>
            <person name="Li Y."/>
            <person name="Litt A."/>
            <person name="Lyons E."/>
            <person name="Manning G."/>
            <person name="Maruyama T."/>
            <person name="Michael T.P."/>
            <person name="Mikami K."/>
            <person name="Miyazaki S."/>
            <person name="Morinaga S."/>
            <person name="Murata T."/>
            <person name="Mueller-Roeber B."/>
            <person name="Nelson D.R."/>
            <person name="Obara M."/>
            <person name="Oguri Y."/>
            <person name="Olmstead R.G."/>
            <person name="Onodera N."/>
            <person name="Petersen B.L."/>
            <person name="Pils B."/>
            <person name="Prigge M."/>
            <person name="Rensing S.A."/>
            <person name="Riano-Pachon D.M."/>
            <person name="Roberts A.W."/>
            <person name="Sato Y."/>
            <person name="Scheller H.V."/>
            <person name="Schulz B."/>
            <person name="Schulz C."/>
            <person name="Shakirov E.V."/>
            <person name="Shibagaki N."/>
            <person name="Shinohara N."/>
            <person name="Shippen D.E."/>
            <person name="Soerensen I."/>
            <person name="Sotooka R."/>
            <person name="Sugimoto N."/>
            <person name="Sugita M."/>
            <person name="Sumikawa N."/>
            <person name="Tanurdzic M."/>
            <person name="Theissen G."/>
            <person name="Ulvskov P."/>
            <person name="Wakazuki S."/>
            <person name="Weng J.K."/>
            <person name="Willats W.W."/>
            <person name="Wipf D."/>
            <person name="Wolf P.G."/>
            <person name="Yang L."/>
            <person name="Zimmer A.D."/>
            <person name="Zhu Q."/>
            <person name="Mitros T."/>
            <person name="Hellsten U."/>
            <person name="Loque D."/>
            <person name="Otillar R."/>
            <person name="Salamov A."/>
            <person name="Schmutz J."/>
            <person name="Shapiro H."/>
            <person name="Lindquist E."/>
            <person name="Lucas S."/>
            <person name="Rokhsar D."/>
            <person name="Grigoriev I.V."/>
        </authorList>
    </citation>
    <scope>NUCLEOTIDE SEQUENCE [LARGE SCALE GENOMIC DNA]</scope>
</reference>
<accession>D8SKJ3</accession>
<keyword evidence="3" id="KW-1185">Reference proteome</keyword>